<evidence type="ECO:0000313" key="1">
    <source>
        <dbReference type="EMBL" id="SVB34002.1"/>
    </source>
</evidence>
<organism evidence="1">
    <name type="scientific">marine metagenome</name>
    <dbReference type="NCBI Taxonomy" id="408172"/>
    <lineage>
        <taxon>unclassified sequences</taxon>
        <taxon>metagenomes</taxon>
        <taxon>ecological metagenomes</taxon>
    </lineage>
</organism>
<sequence length="86" mass="9050">VEIDLALLADAATIDGSGKLNILGIFDRLTAASFPTRHPHLSLVLRFSAGIQQVGRHDVGILLKAPDGNEVVRIDGEINLAPGPSD</sequence>
<gene>
    <name evidence="1" type="ORF">METZ01_LOCUS186856</name>
</gene>
<feature type="non-terminal residue" evidence="1">
    <location>
        <position position="86"/>
    </location>
</feature>
<dbReference type="EMBL" id="UINC01037862">
    <property type="protein sequence ID" value="SVB34002.1"/>
    <property type="molecule type" value="Genomic_DNA"/>
</dbReference>
<accession>A0A382D7H9</accession>
<name>A0A382D7H9_9ZZZZ</name>
<feature type="non-terminal residue" evidence="1">
    <location>
        <position position="1"/>
    </location>
</feature>
<dbReference type="AlphaFoldDB" id="A0A382D7H9"/>
<dbReference type="InterPro" id="IPR054221">
    <property type="entry name" value="DUF6941"/>
</dbReference>
<reference evidence="1" key="1">
    <citation type="submission" date="2018-05" db="EMBL/GenBank/DDBJ databases">
        <authorList>
            <person name="Lanie J.A."/>
            <person name="Ng W.-L."/>
            <person name="Kazmierczak K.M."/>
            <person name="Andrzejewski T.M."/>
            <person name="Davidsen T.M."/>
            <person name="Wayne K.J."/>
            <person name="Tettelin H."/>
            <person name="Glass J.I."/>
            <person name="Rusch D."/>
            <person name="Podicherti R."/>
            <person name="Tsui H.-C.T."/>
            <person name="Winkler M.E."/>
        </authorList>
    </citation>
    <scope>NUCLEOTIDE SEQUENCE</scope>
</reference>
<dbReference type="Pfam" id="PF22091">
    <property type="entry name" value="DUF6941"/>
    <property type="match status" value="1"/>
</dbReference>
<proteinExistence type="predicted"/>
<protein>
    <submittedName>
        <fullName evidence="1">Uncharacterized protein</fullName>
    </submittedName>
</protein>